<evidence type="ECO:0000256" key="1">
    <source>
        <dbReference type="SAM" id="MobiDB-lite"/>
    </source>
</evidence>
<evidence type="ECO:0000313" key="3">
    <source>
        <dbReference type="Proteomes" id="UP000190648"/>
    </source>
</evidence>
<name>A0A1V4KKB3_PATFA</name>
<proteinExistence type="predicted"/>
<comment type="caution">
    <text evidence="2">The sequence shown here is derived from an EMBL/GenBank/DDBJ whole genome shotgun (WGS) entry which is preliminary data.</text>
</comment>
<gene>
    <name evidence="2" type="ORF">AV530_007053</name>
</gene>
<reference evidence="2 3" key="1">
    <citation type="submission" date="2016-02" db="EMBL/GenBank/DDBJ databases">
        <title>Band-tailed pigeon sequencing and assembly.</title>
        <authorList>
            <person name="Soares A.E."/>
            <person name="Novak B.J."/>
            <person name="Rice E.S."/>
            <person name="O'Connell B."/>
            <person name="Chang D."/>
            <person name="Weber S."/>
            <person name="Shapiro B."/>
        </authorList>
    </citation>
    <scope>NUCLEOTIDE SEQUENCE [LARGE SCALE GENOMIC DNA]</scope>
    <source>
        <strain evidence="2">BTP2013</strain>
        <tissue evidence="2">Blood</tissue>
    </source>
</reference>
<keyword evidence="3" id="KW-1185">Reference proteome</keyword>
<sequence>METYGNWLGPPGKRPPRQTGIYSVAGKMTPVGDFRPASPDSFDDDYDDVSLSESNRGPKLPATPEDLPRSKSGTGGSCWG</sequence>
<organism evidence="2 3">
    <name type="scientific">Patagioenas fasciata monilis</name>
    <dbReference type="NCBI Taxonomy" id="372326"/>
    <lineage>
        <taxon>Eukaryota</taxon>
        <taxon>Metazoa</taxon>
        <taxon>Chordata</taxon>
        <taxon>Craniata</taxon>
        <taxon>Vertebrata</taxon>
        <taxon>Euteleostomi</taxon>
        <taxon>Archelosauria</taxon>
        <taxon>Archosauria</taxon>
        <taxon>Dinosauria</taxon>
        <taxon>Saurischia</taxon>
        <taxon>Theropoda</taxon>
        <taxon>Coelurosauria</taxon>
        <taxon>Aves</taxon>
        <taxon>Neognathae</taxon>
        <taxon>Neoaves</taxon>
        <taxon>Columbimorphae</taxon>
        <taxon>Columbiformes</taxon>
        <taxon>Columbidae</taxon>
        <taxon>Patagioenas</taxon>
    </lineage>
</organism>
<dbReference type="AlphaFoldDB" id="A0A1V4KKB3"/>
<feature type="compositionally biased region" description="Acidic residues" evidence="1">
    <location>
        <begin position="41"/>
        <end position="50"/>
    </location>
</feature>
<dbReference type="OrthoDB" id="6133475at2759"/>
<dbReference type="Proteomes" id="UP000190648">
    <property type="component" value="Unassembled WGS sequence"/>
</dbReference>
<feature type="region of interest" description="Disordered" evidence="1">
    <location>
        <begin position="1"/>
        <end position="80"/>
    </location>
</feature>
<dbReference type="STRING" id="372326.A0A1V4KKB3"/>
<protein>
    <submittedName>
        <fullName evidence="2">Uncharacterized protein</fullName>
    </submittedName>
</protein>
<accession>A0A1V4KKB3</accession>
<evidence type="ECO:0000313" key="2">
    <source>
        <dbReference type="EMBL" id="OPJ84831.1"/>
    </source>
</evidence>
<dbReference type="EMBL" id="LSYS01002970">
    <property type="protein sequence ID" value="OPJ84831.1"/>
    <property type="molecule type" value="Genomic_DNA"/>
</dbReference>